<proteinExistence type="predicted"/>
<evidence type="ECO:0000313" key="2">
    <source>
        <dbReference type="EMBL" id="WZN45137.1"/>
    </source>
</evidence>
<dbReference type="PANTHER" id="PTHR21366:SF14">
    <property type="entry name" value="GLYOXALASE DOMAIN-CONTAINING PROTEIN 5"/>
    <property type="match status" value="1"/>
</dbReference>
<dbReference type="Pfam" id="PF00903">
    <property type="entry name" value="Glyoxalase"/>
    <property type="match status" value="1"/>
</dbReference>
<dbReference type="Proteomes" id="UP001449657">
    <property type="component" value="Chromosome"/>
</dbReference>
<dbReference type="SUPFAM" id="SSF54593">
    <property type="entry name" value="Glyoxalase/Bleomycin resistance protein/Dihydroxybiphenyl dioxygenase"/>
    <property type="match status" value="1"/>
</dbReference>
<reference evidence="2 3" key="1">
    <citation type="submission" date="2024-03" db="EMBL/GenBank/DDBJ databases">
        <title>Chitinophaga caseinilytica sp. nov., a casein hydrolysing bacterium isolated from forest soil.</title>
        <authorList>
            <person name="Lee D.S."/>
            <person name="Han D.M."/>
            <person name="Baek J.H."/>
            <person name="Choi D.G."/>
            <person name="Jeon J.H."/>
            <person name="Jeon C.O."/>
        </authorList>
    </citation>
    <scope>NUCLEOTIDE SEQUENCE [LARGE SCALE GENOMIC DNA]</scope>
    <source>
        <strain evidence="2 3">KACC 19118</strain>
    </source>
</reference>
<dbReference type="RefSeq" id="WP_341839892.1">
    <property type="nucleotide sequence ID" value="NZ_CP149792.1"/>
</dbReference>
<evidence type="ECO:0000259" key="1">
    <source>
        <dbReference type="PROSITE" id="PS51819"/>
    </source>
</evidence>
<protein>
    <submittedName>
        <fullName evidence="2">VOC family protein</fullName>
    </submittedName>
</protein>
<dbReference type="InterPro" id="IPR029068">
    <property type="entry name" value="Glyas_Bleomycin-R_OHBP_Dase"/>
</dbReference>
<name>A0ABZ2YZ83_9BACT</name>
<accession>A0ABZ2YZ83</accession>
<dbReference type="PROSITE" id="PS51819">
    <property type="entry name" value="VOC"/>
    <property type="match status" value="1"/>
</dbReference>
<dbReference type="Gene3D" id="3.10.180.10">
    <property type="entry name" value="2,3-Dihydroxybiphenyl 1,2-Dioxygenase, domain 1"/>
    <property type="match status" value="1"/>
</dbReference>
<dbReference type="CDD" id="cd07253">
    <property type="entry name" value="GLOD5"/>
    <property type="match status" value="1"/>
</dbReference>
<sequence length="132" mass="14666">MNILRLDHLVLTVADIDATCAFYTVVLGMETTTFGEGRKALRFGDQKINLHQRGQEFEPKAEHPLPGSADLCFITDTPLEAVVRTLEHHNIPIIEKGVIRTGATGPIRSVYFRDPDGNLVEVSNYLKYATAL</sequence>
<organism evidence="2 3">
    <name type="scientific">Chitinophaga caseinilytica</name>
    <dbReference type="NCBI Taxonomy" id="2267521"/>
    <lineage>
        <taxon>Bacteria</taxon>
        <taxon>Pseudomonadati</taxon>
        <taxon>Bacteroidota</taxon>
        <taxon>Chitinophagia</taxon>
        <taxon>Chitinophagales</taxon>
        <taxon>Chitinophagaceae</taxon>
        <taxon>Chitinophaga</taxon>
    </lineage>
</organism>
<feature type="domain" description="VOC" evidence="1">
    <location>
        <begin position="5"/>
        <end position="125"/>
    </location>
</feature>
<dbReference type="PANTHER" id="PTHR21366">
    <property type="entry name" value="GLYOXALASE FAMILY PROTEIN"/>
    <property type="match status" value="1"/>
</dbReference>
<keyword evidence="3" id="KW-1185">Reference proteome</keyword>
<gene>
    <name evidence="2" type="ORF">WJU22_19760</name>
</gene>
<dbReference type="InterPro" id="IPR037523">
    <property type="entry name" value="VOC_core"/>
</dbReference>
<evidence type="ECO:0000313" key="3">
    <source>
        <dbReference type="Proteomes" id="UP001449657"/>
    </source>
</evidence>
<dbReference type="EMBL" id="CP150096">
    <property type="protein sequence ID" value="WZN45137.1"/>
    <property type="molecule type" value="Genomic_DNA"/>
</dbReference>
<dbReference type="InterPro" id="IPR050383">
    <property type="entry name" value="GlyoxalaseI/FosfomycinResist"/>
</dbReference>
<dbReference type="InterPro" id="IPR004360">
    <property type="entry name" value="Glyas_Fos-R_dOase_dom"/>
</dbReference>